<accession>A0A059AVX3</accession>
<dbReference type="eggNOG" id="KOG3178">
    <property type="taxonomic scope" value="Eukaryota"/>
</dbReference>
<evidence type="ECO:0000259" key="5">
    <source>
        <dbReference type="Pfam" id="PF00891"/>
    </source>
</evidence>
<organism evidence="7">
    <name type="scientific">Eucalyptus grandis</name>
    <name type="common">Flooded gum</name>
    <dbReference type="NCBI Taxonomy" id="71139"/>
    <lineage>
        <taxon>Eukaryota</taxon>
        <taxon>Viridiplantae</taxon>
        <taxon>Streptophyta</taxon>
        <taxon>Embryophyta</taxon>
        <taxon>Tracheophyta</taxon>
        <taxon>Spermatophyta</taxon>
        <taxon>Magnoliopsida</taxon>
        <taxon>eudicotyledons</taxon>
        <taxon>Gunneridae</taxon>
        <taxon>Pentapetalae</taxon>
        <taxon>rosids</taxon>
        <taxon>malvids</taxon>
        <taxon>Myrtales</taxon>
        <taxon>Myrtaceae</taxon>
        <taxon>Myrtoideae</taxon>
        <taxon>Eucalypteae</taxon>
        <taxon>Eucalyptus</taxon>
    </lineage>
</organism>
<dbReference type="InterPro" id="IPR016461">
    <property type="entry name" value="COMT-like"/>
</dbReference>
<dbReference type="InterPro" id="IPR001077">
    <property type="entry name" value="COMT_C"/>
</dbReference>
<dbReference type="CDD" id="cd02440">
    <property type="entry name" value="AdoMet_MTases"/>
    <property type="match status" value="1"/>
</dbReference>
<dbReference type="SUPFAM" id="SSF46785">
    <property type="entry name" value="Winged helix' DNA-binding domain"/>
    <property type="match status" value="1"/>
</dbReference>
<dbReference type="EMBL" id="KK198760">
    <property type="protein sequence ID" value="KCW57580.1"/>
    <property type="molecule type" value="Genomic_DNA"/>
</dbReference>
<evidence type="ECO:0008006" key="8">
    <source>
        <dbReference type="Google" id="ProtNLM"/>
    </source>
</evidence>
<reference evidence="7" key="1">
    <citation type="submission" date="2013-07" db="EMBL/GenBank/DDBJ databases">
        <title>The genome of Eucalyptus grandis.</title>
        <authorList>
            <person name="Schmutz J."/>
            <person name="Hayes R."/>
            <person name="Myburg A."/>
            <person name="Tuskan G."/>
            <person name="Grattapaglia D."/>
            <person name="Rokhsar D.S."/>
        </authorList>
    </citation>
    <scope>NUCLEOTIDE SEQUENCE</scope>
    <source>
        <tissue evidence="7">Leaf extractions</tissue>
    </source>
</reference>
<evidence type="ECO:0000259" key="6">
    <source>
        <dbReference type="Pfam" id="PF08100"/>
    </source>
</evidence>
<feature type="domain" description="O-methyltransferase dimerisation" evidence="6">
    <location>
        <begin position="26"/>
        <end position="89"/>
    </location>
</feature>
<gene>
    <name evidence="7" type="ORF">EUGRSUZ_H00349</name>
</gene>
<keyword evidence="2" id="KW-0808">Transferase</keyword>
<dbReference type="AlphaFoldDB" id="A0A059AVX3"/>
<dbReference type="Gramene" id="KCW57580">
    <property type="protein sequence ID" value="KCW57580"/>
    <property type="gene ID" value="EUGRSUZ_H00349"/>
</dbReference>
<evidence type="ECO:0000256" key="3">
    <source>
        <dbReference type="ARBA" id="ARBA00022691"/>
    </source>
</evidence>
<proteinExistence type="predicted"/>
<dbReference type="InterPro" id="IPR036388">
    <property type="entry name" value="WH-like_DNA-bd_sf"/>
</dbReference>
<sequence>MSSEKAPVITTSHEDEDILKAFEIPSMVFVPMVLKGVLELGILELLAKCGQLSPLDIAARLSIDNPTTPDMINRLLRLLASYSILSCTLVEDKGAPPPRGSTASGLGASSFWTTMELLMHQLICYSEKRLSWNAGLCLYNPRIFTHPHCLKDAVKEGGADPFTRTHGMNLFDYMGQDPRFNDLFNKAMMGSSVIYMAKIAQHYGGFSKAKTVVDLGGGIGETLKTILSKNPHIRGINYDLPHVIAAAPPIPGITHVGGDILKAVPKADVHFMKSVLHCGDDEFCVKVLKNCWEALPPTGKVVIVDEMTPEYPETDIVSQTTFLMDLNALRMTGGGKTRTQREFADLARASGFHAPKYVLRVYNLWLFELHKKM</sequence>
<dbReference type="PIRSF" id="PIRSF005739">
    <property type="entry name" value="O-mtase"/>
    <property type="match status" value="1"/>
</dbReference>
<evidence type="ECO:0000256" key="2">
    <source>
        <dbReference type="ARBA" id="ARBA00022679"/>
    </source>
</evidence>
<dbReference type="Gene3D" id="1.10.10.10">
    <property type="entry name" value="Winged helix-like DNA-binding domain superfamily/Winged helix DNA-binding domain"/>
    <property type="match status" value="1"/>
</dbReference>
<dbReference type="InterPro" id="IPR012967">
    <property type="entry name" value="COMT_dimerisation"/>
</dbReference>
<dbReference type="Pfam" id="PF00891">
    <property type="entry name" value="Methyltransf_2"/>
    <property type="match status" value="1"/>
</dbReference>
<dbReference type="FunFam" id="1.10.10.10:FF:000357">
    <property type="entry name" value="Caffeic acid 3-O-methyltransferase"/>
    <property type="match status" value="1"/>
</dbReference>
<dbReference type="GO" id="GO:0032259">
    <property type="term" value="P:methylation"/>
    <property type="evidence" value="ECO:0000318"/>
    <property type="project" value="GO_Central"/>
</dbReference>
<dbReference type="STRING" id="71139.A0A059AVX3"/>
<name>A0A059AVX3_EUCGR</name>
<dbReference type="Pfam" id="PF08100">
    <property type="entry name" value="Dimerisation"/>
    <property type="match status" value="1"/>
</dbReference>
<dbReference type="GO" id="GO:0008171">
    <property type="term" value="F:O-methyltransferase activity"/>
    <property type="evidence" value="ECO:0000318"/>
    <property type="project" value="GO_Central"/>
</dbReference>
<feature type="domain" description="O-methyltransferase C-terminal" evidence="5">
    <location>
        <begin position="150"/>
        <end position="352"/>
    </location>
</feature>
<protein>
    <recommendedName>
        <fullName evidence="8">O-methyltransferase domain-containing protein</fullName>
    </recommendedName>
</protein>
<dbReference type="GO" id="GO:0046983">
    <property type="term" value="F:protein dimerization activity"/>
    <property type="evidence" value="ECO:0007669"/>
    <property type="project" value="InterPro"/>
</dbReference>
<evidence type="ECO:0000256" key="4">
    <source>
        <dbReference type="PIRSR" id="PIRSR005739-1"/>
    </source>
</evidence>
<dbReference type="Gene3D" id="3.40.50.150">
    <property type="entry name" value="Vaccinia Virus protein VP39"/>
    <property type="match status" value="1"/>
</dbReference>
<dbReference type="GO" id="GO:0008757">
    <property type="term" value="F:S-adenosylmethionine-dependent methyltransferase activity"/>
    <property type="evidence" value="ECO:0000318"/>
    <property type="project" value="GO_Central"/>
</dbReference>
<dbReference type="PANTHER" id="PTHR11746">
    <property type="entry name" value="O-METHYLTRANSFERASE"/>
    <property type="match status" value="1"/>
</dbReference>
<keyword evidence="3" id="KW-0949">S-adenosyl-L-methionine</keyword>
<dbReference type="InParanoid" id="A0A059AVX3"/>
<evidence type="ECO:0000256" key="1">
    <source>
        <dbReference type="ARBA" id="ARBA00022603"/>
    </source>
</evidence>
<dbReference type="InterPro" id="IPR036390">
    <property type="entry name" value="WH_DNA-bd_sf"/>
</dbReference>
<dbReference type="SUPFAM" id="SSF53335">
    <property type="entry name" value="S-adenosyl-L-methionine-dependent methyltransferases"/>
    <property type="match status" value="1"/>
</dbReference>
<dbReference type="PROSITE" id="PS51683">
    <property type="entry name" value="SAM_OMT_II"/>
    <property type="match status" value="1"/>
</dbReference>
<keyword evidence="1" id="KW-0489">Methyltransferase</keyword>
<evidence type="ECO:0000313" key="7">
    <source>
        <dbReference type="EMBL" id="KCW57580.1"/>
    </source>
</evidence>
<feature type="active site" description="Proton acceptor" evidence="4">
    <location>
        <position position="277"/>
    </location>
</feature>
<dbReference type="InterPro" id="IPR029063">
    <property type="entry name" value="SAM-dependent_MTases_sf"/>
</dbReference>